<evidence type="ECO:0000313" key="1">
    <source>
        <dbReference type="EMBL" id="CAI8003379.1"/>
    </source>
</evidence>
<dbReference type="AlphaFoldDB" id="A0AA35R3X9"/>
<evidence type="ECO:0000313" key="2">
    <source>
        <dbReference type="Proteomes" id="UP001174909"/>
    </source>
</evidence>
<organism evidence="1 2">
    <name type="scientific">Geodia barretti</name>
    <name type="common">Barrett's horny sponge</name>
    <dbReference type="NCBI Taxonomy" id="519541"/>
    <lineage>
        <taxon>Eukaryota</taxon>
        <taxon>Metazoa</taxon>
        <taxon>Porifera</taxon>
        <taxon>Demospongiae</taxon>
        <taxon>Heteroscleromorpha</taxon>
        <taxon>Tetractinellida</taxon>
        <taxon>Astrophorina</taxon>
        <taxon>Geodiidae</taxon>
        <taxon>Geodia</taxon>
    </lineage>
</organism>
<protein>
    <submittedName>
        <fullName evidence="1">Uncharacterized protein</fullName>
    </submittedName>
</protein>
<comment type="caution">
    <text evidence="1">The sequence shown here is derived from an EMBL/GenBank/DDBJ whole genome shotgun (WGS) entry which is preliminary data.</text>
</comment>
<accession>A0AA35R3X9</accession>
<dbReference type="Proteomes" id="UP001174909">
    <property type="component" value="Unassembled WGS sequence"/>
</dbReference>
<keyword evidence="2" id="KW-1185">Reference proteome</keyword>
<sequence length="118" mass="12964">MDSKKREIEFEANEPHQLHRLTTCGSQRRRHGIATATVRLIDPEGNVTIQRRRYHVARPVNAICNAVSTAPSESSAQLVDFQRAAAQREGVDSLGHVATIRIEKDGQDPITAAAPTPT</sequence>
<dbReference type="EMBL" id="CASHTH010000518">
    <property type="protein sequence ID" value="CAI8003379.1"/>
    <property type="molecule type" value="Genomic_DNA"/>
</dbReference>
<proteinExistence type="predicted"/>
<reference evidence="1" key="1">
    <citation type="submission" date="2023-03" db="EMBL/GenBank/DDBJ databases">
        <authorList>
            <person name="Steffen K."/>
            <person name="Cardenas P."/>
        </authorList>
    </citation>
    <scope>NUCLEOTIDE SEQUENCE</scope>
</reference>
<name>A0AA35R3X9_GEOBA</name>
<gene>
    <name evidence="1" type="ORF">GBAR_LOCUS3629</name>
</gene>